<organism evidence="2 3">
    <name type="scientific">Populus tomentosa</name>
    <name type="common">Chinese white poplar</name>
    <dbReference type="NCBI Taxonomy" id="118781"/>
    <lineage>
        <taxon>Eukaryota</taxon>
        <taxon>Viridiplantae</taxon>
        <taxon>Streptophyta</taxon>
        <taxon>Embryophyta</taxon>
        <taxon>Tracheophyta</taxon>
        <taxon>Spermatophyta</taxon>
        <taxon>Magnoliopsida</taxon>
        <taxon>eudicotyledons</taxon>
        <taxon>Gunneridae</taxon>
        <taxon>Pentapetalae</taxon>
        <taxon>rosids</taxon>
        <taxon>fabids</taxon>
        <taxon>Malpighiales</taxon>
        <taxon>Salicaceae</taxon>
        <taxon>Saliceae</taxon>
        <taxon>Populus</taxon>
    </lineage>
</organism>
<evidence type="ECO:0000256" key="1">
    <source>
        <dbReference type="SAM" id="SignalP"/>
    </source>
</evidence>
<comment type="caution">
    <text evidence="2">The sequence shown here is derived from an EMBL/GenBank/DDBJ whole genome shotgun (WGS) entry which is preliminary data.</text>
</comment>
<gene>
    <name evidence="2" type="ORF">POTOM_059490</name>
</gene>
<evidence type="ECO:0000313" key="3">
    <source>
        <dbReference type="Proteomes" id="UP000886885"/>
    </source>
</evidence>
<protein>
    <submittedName>
        <fullName evidence="2">Uncharacterized protein</fullName>
    </submittedName>
</protein>
<evidence type="ECO:0000313" key="2">
    <source>
        <dbReference type="EMBL" id="KAG6737958.1"/>
    </source>
</evidence>
<dbReference type="OrthoDB" id="846089at2759"/>
<sequence>MASRVASTSRAMILLLVVLFSAIFLTSEARILKGGQALQGNANNSRHLLLELGFDRSKLEHYRRLSTLGADIFAEKEEQYNSCHLASSRYICREGGGAAQQMPSSSPYYNTVKKKENSSTGCHNHCAATPPFLFLPIATATTPP</sequence>
<proteinExistence type="predicted"/>
<dbReference type="AlphaFoldDB" id="A0A8X7XX71"/>
<accession>A0A8X7XX71</accession>
<feature type="signal peptide" evidence="1">
    <location>
        <begin position="1"/>
        <end position="29"/>
    </location>
</feature>
<name>A0A8X7XX71_POPTO</name>
<reference evidence="2" key="1">
    <citation type="journal article" date="2020" name="bioRxiv">
        <title>Hybrid origin of Populus tomentosa Carr. identified through genome sequencing and phylogenomic analysis.</title>
        <authorList>
            <person name="An X."/>
            <person name="Gao K."/>
            <person name="Chen Z."/>
            <person name="Li J."/>
            <person name="Yang X."/>
            <person name="Yang X."/>
            <person name="Zhou J."/>
            <person name="Guo T."/>
            <person name="Zhao T."/>
            <person name="Huang S."/>
            <person name="Miao D."/>
            <person name="Khan W.U."/>
            <person name="Rao P."/>
            <person name="Ye M."/>
            <person name="Lei B."/>
            <person name="Liao W."/>
            <person name="Wang J."/>
            <person name="Ji L."/>
            <person name="Li Y."/>
            <person name="Guo B."/>
            <person name="Mustafa N.S."/>
            <person name="Li S."/>
            <person name="Yun Q."/>
            <person name="Keller S.R."/>
            <person name="Mao J."/>
            <person name="Zhang R."/>
            <person name="Strauss S.H."/>
        </authorList>
    </citation>
    <scope>NUCLEOTIDE SEQUENCE</scope>
    <source>
        <strain evidence="2">GM15</strain>
        <tissue evidence="2">Leaf</tissue>
    </source>
</reference>
<feature type="chain" id="PRO_5036494423" evidence="1">
    <location>
        <begin position="30"/>
        <end position="144"/>
    </location>
</feature>
<dbReference type="EMBL" id="JAAWWB010000038">
    <property type="protein sequence ID" value="KAG6737958.1"/>
    <property type="molecule type" value="Genomic_DNA"/>
</dbReference>
<keyword evidence="3" id="KW-1185">Reference proteome</keyword>
<keyword evidence="1" id="KW-0732">Signal</keyword>
<dbReference type="Proteomes" id="UP000886885">
    <property type="component" value="Chromosome 19D"/>
</dbReference>